<name>A0A5B7F5L8_PORTR</name>
<dbReference type="EMBL" id="VSRR010004520">
    <property type="protein sequence ID" value="MPC39914.1"/>
    <property type="molecule type" value="Genomic_DNA"/>
</dbReference>
<keyword evidence="2" id="KW-1185">Reference proteome</keyword>
<comment type="caution">
    <text evidence="1">The sequence shown here is derived from an EMBL/GenBank/DDBJ whole genome shotgun (WGS) entry which is preliminary data.</text>
</comment>
<protein>
    <submittedName>
        <fullName evidence="1">Uncharacterized protein</fullName>
    </submittedName>
</protein>
<dbReference type="AlphaFoldDB" id="A0A5B7F5L8"/>
<proteinExistence type="predicted"/>
<evidence type="ECO:0000313" key="1">
    <source>
        <dbReference type="EMBL" id="MPC39914.1"/>
    </source>
</evidence>
<accession>A0A5B7F5L8</accession>
<organism evidence="1 2">
    <name type="scientific">Portunus trituberculatus</name>
    <name type="common">Swimming crab</name>
    <name type="synonym">Neptunus trituberculatus</name>
    <dbReference type="NCBI Taxonomy" id="210409"/>
    <lineage>
        <taxon>Eukaryota</taxon>
        <taxon>Metazoa</taxon>
        <taxon>Ecdysozoa</taxon>
        <taxon>Arthropoda</taxon>
        <taxon>Crustacea</taxon>
        <taxon>Multicrustacea</taxon>
        <taxon>Malacostraca</taxon>
        <taxon>Eumalacostraca</taxon>
        <taxon>Eucarida</taxon>
        <taxon>Decapoda</taxon>
        <taxon>Pleocyemata</taxon>
        <taxon>Brachyura</taxon>
        <taxon>Eubrachyura</taxon>
        <taxon>Portunoidea</taxon>
        <taxon>Portunidae</taxon>
        <taxon>Portuninae</taxon>
        <taxon>Portunus</taxon>
    </lineage>
</organism>
<evidence type="ECO:0000313" key="2">
    <source>
        <dbReference type="Proteomes" id="UP000324222"/>
    </source>
</evidence>
<reference evidence="1 2" key="1">
    <citation type="submission" date="2019-05" db="EMBL/GenBank/DDBJ databases">
        <title>Another draft genome of Portunus trituberculatus and its Hox gene families provides insights of decapod evolution.</title>
        <authorList>
            <person name="Jeong J.-H."/>
            <person name="Song I."/>
            <person name="Kim S."/>
            <person name="Choi T."/>
            <person name="Kim D."/>
            <person name="Ryu S."/>
            <person name="Kim W."/>
        </authorList>
    </citation>
    <scope>NUCLEOTIDE SEQUENCE [LARGE SCALE GENOMIC DNA]</scope>
    <source>
        <tissue evidence="1">Muscle</tissue>
    </source>
</reference>
<gene>
    <name evidence="1" type="ORF">E2C01_033466</name>
</gene>
<sequence length="61" mass="6869">MAFTPPSTFKPLSVYVPTETHVNQHVADLWRVTIHLDPPQISIGRKNYAIRGKLAKGNKNN</sequence>
<dbReference type="Proteomes" id="UP000324222">
    <property type="component" value="Unassembled WGS sequence"/>
</dbReference>